<dbReference type="InterPro" id="IPR002510">
    <property type="entry name" value="Metalloprtase-TldD/E_N"/>
</dbReference>
<comment type="similarity">
    <text evidence="1">Belongs to the peptidase U62 family.</text>
</comment>
<reference evidence="4 5" key="1">
    <citation type="submission" date="2009-06" db="EMBL/GenBank/DDBJ databases">
        <title>Complete sequence of Thermotogales bacterium TBF 19.5.1.</title>
        <authorList>
            <consortium name="US DOE Joint Genome Institute"/>
            <person name="Lucas S."/>
            <person name="Copeland A."/>
            <person name="Lapidus A."/>
            <person name="Glavina del Rio T."/>
            <person name="Tice H."/>
            <person name="Bruce D."/>
            <person name="Goodwin L."/>
            <person name="Pitluck S."/>
            <person name="Chertkov O."/>
            <person name="Brettin T."/>
            <person name="Detter J.C."/>
            <person name="Han C."/>
            <person name="Schmutz J."/>
            <person name="Larimer F."/>
            <person name="Land M."/>
            <person name="Hauser L."/>
            <person name="Kyrpides N."/>
            <person name="Ovchinnikova G."/>
            <person name="Noll K."/>
        </authorList>
    </citation>
    <scope>NUCLEOTIDE SEQUENCE [LARGE SCALE GENOMIC DNA]</scope>
    <source>
        <strain evidence="5">ATCC BAA-1733 / DSM 21960 / TBF 19.5.1</strain>
    </source>
</reference>
<evidence type="ECO:0000313" key="5">
    <source>
        <dbReference type="Proteomes" id="UP000002382"/>
    </source>
</evidence>
<dbReference type="SUPFAM" id="SSF111283">
    <property type="entry name" value="Putative modulator of DNA gyrase, PmbA/TldD"/>
    <property type="match status" value="1"/>
</dbReference>
<dbReference type="GO" id="GO:0008237">
    <property type="term" value="F:metallopeptidase activity"/>
    <property type="evidence" value="ECO:0007669"/>
    <property type="project" value="InterPro"/>
</dbReference>
<name>C5CHF6_KOSOT</name>
<organism evidence="4 5">
    <name type="scientific">Kosmotoga olearia (strain ATCC BAA-1733 / DSM 21960 / TBF 19.5.1)</name>
    <dbReference type="NCBI Taxonomy" id="521045"/>
    <lineage>
        <taxon>Bacteria</taxon>
        <taxon>Thermotogati</taxon>
        <taxon>Thermotogota</taxon>
        <taxon>Thermotogae</taxon>
        <taxon>Kosmotogales</taxon>
        <taxon>Kosmotogaceae</taxon>
        <taxon>Kosmotoga</taxon>
    </lineage>
</organism>
<dbReference type="AlphaFoldDB" id="C5CHF6"/>
<dbReference type="eggNOG" id="COG0312">
    <property type="taxonomic scope" value="Bacteria"/>
</dbReference>
<reference evidence="4 5" key="2">
    <citation type="journal article" date="2011" name="J. Bacteriol.">
        <title>Genome Sequence of Kosmotoga olearia Strain TBF 19.5.1, a Thermophilic Bacterium with a Wide Growth Temperature Range, Isolated from the Troll B Oil Platform in the North Sea.</title>
        <authorList>
            <person name="Swithers K.S."/>
            <person name="Dipippo J.L."/>
            <person name="Bruce D.C."/>
            <person name="Detter C."/>
            <person name="Tapia R."/>
            <person name="Han S."/>
            <person name="Goodwin L.A."/>
            <person name="Han J."/>
            <person name="Woyke T."/>
            <person name="Pitluck S."/>
            <person name="Pennacchio L."/>
            <person name="Nolan M."/>
            <person name="Mikhailova N."/>
            <person name="Land M.L."/>
            <person name="Nesbo C.L."/>
            <person name="Gogarten J.P."/>
            <person name="Noll K.M."/>
        </authorList>
    </citation>
    <scope>NUCLEOTIDE SEQUENCE [LARGE SCALE GENOMIC DNA]</scope>
    <source>
        <strain evidence="5">ATCC BAA-1733 / DSM 21960 / TBF 19.5.1</strain>
    </source>
</reference>
<dbReference type="OrthoDB" id="9803618at2"/>
<dbReference type="PANTHER" id="PTHR43421:SF1">
    <property type="entry name" value="METALLOPROTEASE PMBA"/>
    <property type="match status" value="1"/>
</dbReference>
<protein>
    <submittedName>
        <fullName evidence="4">Peptidase U62 modulator of DNA gyrase</fullName>
    </submittedName>
</protein>
<dbReference type="STRING" id="521045.Kole_1003"/>
<dbReference type="PANTHER" id="PTHR43421">
    <property type="entry name" value="METALLOPROTEASE PMBA"/>
    <property type="match status" value="1"/>
</dbReference>
<keyword evidence="5" id="KW-1185">Reference proteome</keyword>
<feature type="domain" description="Metalloprotease TldD/E N-terminal" evidence="2">
    <location>
        <begin position="20"/>
        <end position="83"/>
    </location>
</feature>
<evidence type="ECO:0000259" key="3">
    <source>
        <dbReference type="Pfam" id="PF19289"/>
    </source>
</evidence>
<dbReference type="Proteomes" id="UP000002382">
    <property type="component" value="Chromosome"/>
</dbReference>
<sequence>MREIVKKALELAKNKSKGDAEVCFQHTKRARVFFEKNELKTLHEDESSGIGVRVVKDGKLGFGASNTIEEDDLAVLIDDAVSAMEKSKADPGNVLPDPAEIKEIPGLYSKELSEYNLPKVLEFGKMLFETVKKIDSRITIDSAQVQLTVTDSHLVNSRGISATKSKSSLSYVIMGMAIDGNDISSFDYRYGMILNPEEIESKLQEAAQSFANSVLGSLGAKPCNSFKGLALLSPSTVERLIIMPLSFLLSGENILENRSPFKEKIGEKIAGENLTIYDDPTIPYNPYSTPFDREGVPTKRLTLIKNGVLKTFIHNAYSATLLKAPMTGHATGDYSSLPEISIYNAVVEGEIPLDDIYKMIDKGVYVNRFSGNINPVNGLFSGAVKGGWYLENGNRIHPVTGTLVSGNALELLNHIVAVSREREQTTMGELPYILVDTVSFTGKQ</sequence>
<dbReference type="RefSeq" id="WP_015868373.1">
    <property type="nucleotide sequence ID" value="NC_012785.1"/>
</dbReference>
<dbReference type="HOGENOM" id="CLU_572118_0_0_0"/>
<feature type="domain" description="Metalloprotease TldD/E C-terminal" evidence="3">
    <location>
        <begin position="231"/>
        <end position="442"/>
    </location>
</feature>
<dbReference type="GO" id="GO:0005829">
    <property type="term" value="C:cytosol"/>
    <property type="evidence" value="ECO:0007669"/>
    <property type="project" value="TreeGrafter"/>
</dbReference>
<proteinExistence type="inferred from homology"/>
<dbReference type="Pfam" id="PF19289">
    <property type="entry name" value="PmbA_TldD_3rd"/>
    <property type="match status" value="1"/>
</dbReference>
<evidence type="ECO:0000256" key="1">
    <source>
        <dbReference type="ARBA" id="ARBA00005836"/>
    </source>
</evidence>
<evidence type="ECO:0000259" key="2">
    <source>
        <dbReference type="Pfam" id="PF01523"/>
    </source>
</evidence>
<gene>
    <name evidence="4" type="ordered locus">Kole_1003</name>
</gene>
<dbReference type="InterPro" id="IPR036059">
    <property type="entry name" value="TldD/PmbA_sf"/>
</dbReference>
<dbReference type="InterPro" id="IPR035068">
    <property type="entry name" value="TldD/PmbA_N"/>
</dbReference>
<dbReference type="Pfam" id="PF01523">
    <property type="entry name" value="PmbA_TldD_1st"/>
    <property type="match status" value="1"/>
</dbReference>
<dbReference type="Gene3D" id="3.30.2290.10">
    <property type="entry name" value="PmbA/TldD superfamily"/>
    <property type="match status" value="1"/>
</dbReference>
<dbReference type="GO" id="GO:0006508">
    <property type="term" value="P:proteolysis"/>
    <property type="evidence" value="ECO:0007669"/>
    <property type="project" value="InterPro"/>
</dbReference>
<evidence type="ECO:0000313" key="4">
    <source>
        <dbReference type="EMBL" id="ACR79711.1"/>
    </source>
</evidence>
<dbReference type="EMBL" id="CP001634">
    <property type="protein sequence ID" value="ACR79711.1"/>
    <property type="molecule type" value="Genomic_DNA"/>
</dbReference>
<accession>C5CHF6</accession>
<dbReference type="InterPro" id="IPR045569">
    <property type="entry name" value="Metalloprtase-TldD/E_C"/>
</dbReference>
<dbReference type="InterPro" id="IPR047657">
    <property type="entry name" value="PmbA"/>
</dbReference>
<dbReference type="KEGG" id="kol:Kole_1003"/>